<evidence type="ECO:0000256" key="11">
    <source>
        <dbReference type="ARBA" id="ARBA00023098"/>
    </source>
</evidence>
<dbReference type="RefSeq" id="XP_014156363.1">
    <property type="nucleotide sequence ID" value="XM_014300888.1"/>
</dbReference>
<evidence type="ECO:0000256" key="12">
    <source>
        <dbReference type="ARBA" id="ARBA00023136"/>
    </source>
</evidence>
<protein>
    <recommendedName>
        <fullName evidence="14">sn-1-specific diacylglycerol lipase</fullName>
        <ecNumber evidence="14">3.1.1.116</ecNumber>
    </recommendedName>
</protein>
<dbReference type="SUPFAM" id="SSF53474">
    <property type="entry name" value="alpha/beta-Hydrolases"/>
    <property type="match status" value="1"/>
</dbReference>
<evidence type="ECO:0000313" key="18">
    <source>
        <dbReference type="Proteomes" id="UP000054560"/>
    </source>
</evidence>
<dbReference type="PANTHER" id="PTHR45792:SF8">
    <property type="entry name" value="DIACYLGLYCEROL LIPASE-ALPHA"/>
    <property type="match status" value="1"/>
</dbReference>
<keyword evidence="11" id="KW-0443">Lipid metabolism</keyword>
<keyword evidence="6" id="KW-0479">Metal-binding</keyword>
<evidence type="ECO:0000256" key="1">
    <source>
        <dbReference type="ARBA" id="ARBA00001913"/>
    </source>
</evidence>
<comment type="cofactor">
    <cofactor evidence="1">
        <name>Ca(2+)</name>
        <dbReference type="ChEBI" id="CHEBI:29108"/>
    </cofactor>
</comment>
<dbReference type="Pfam" id="PF01764">
    <property type="entry name" value="Lipase_3"/>
    <property type="match status" value="1"/>
</dbReference>
<dbReference type="InterPro" id="IPR029058">
    <property type="entry name" value="AB_hydrolase_fold"/>
</dbReference>
<dbReference type="CDD" id="cd00519">
    <property type="entry name" value="Lipase_3"/>
    <property type="match status" value="1"/>
</dbReference>
<evidence type="ECO:0000256" key="7">
    <source>
        <dbReference type="ARBA" id="ARBA00022801"/>
    </source>
</evidence>
<proteinExistence type="predicted"/>
<feature type="domain" description="Fungal lipase-type" evidence="16">
    <location>
        <begin position="76"/>
        <end position="202"/>
    </location>
</feature>
<comment type="catalytic activity">
    <reaction evidence="13">
        <text>a 1,2-diacyl-sn-glycerol + H2O = a 2-acylglycerol + a fatty acid + H(+)</text>
        <dbReference type="Rhea" id="RHEA:33275"/>
        <dbReference type="ChEBI" id="CHEBI:15377"/>
        <dbReference type="ChEBI" id="CHEBI:15378"/>
        <dbReference type="ChEBI" id="CHEBI:17389"/>
        <dbReference type="ChEBI" id="CHEBI:17815"/>
        <dbReference type="ChEBI" id="CHEBI:28868"/>
        <dbReference type="EC" id="3.1.1.116"/>
    </reaction>
    <physiologicalReaction direction="left-to-right" evidence="13">
        <dbReference type="Rhea" id="RHEA:33276"/>
    </physiologicalReaction>
</comment>
<keyword evidence="3" id="KW-1003">Cell membrane</keyword>
<feature type="region of interest" description="Disordered" evidence="15">
    <location>
        <begin position="299"/>
        <end position="329"/>
    </location>
</feature>
<dbReference type="GO" id="GO:0046872">
    <property type="term" value="F:metal ion binding"/>
    <property type="evidence" value="ECO:0007669"/>
    <property type="project" value="UniProtKB-KW"/>
</dbReference>
<keyword evidence="7" id="KW-0378">Hydrolase</keyword>
<dbReference type="GeneID" id="25905757"/>
<evidence type="ECO:0000256" key="2">
    <source>
        <dbReference type="ARBA" id="ARBA00004651"/>
    </source>
</evidence>
<dbReference type="EMBL" id="KQ241925">
    <property type="protein sequence ID" value="KNC82461.1"/>
    <property type="molecule type" value="Genomic_DNA"/>
</dbReference>
<comment type="subcellular location">
    <subcellularLocation>
        <location evidence="2">Cell membrane</location>
        <topology evidence="2">Multi-pass membrane protein</topology>
    </subcellularLocation>
</comment>
<evidence type="ECO:0000256" key="8">
    <source>
        <dbReference type="ARBA" id="ARBA00022837"/>
    </source>
</evidence>
<feature type="region of interest" description="Disordered" evidence="15">
    <location>
        <begin position="411"/>
        <end position="431"/>
    </location>
</feature>
<dbReference type="GO" id="GO:0005886">
    <property type="term" value="C:plasma membrane"/>
    <property type="evidence" value="ECO:0007669"/>
    <property type="project" value="UniProtKB-SubCell"/>
</dbReference>
<evidence type="ECO:0000256" key="14">
    <source>
        <dbReference type="ARBA" id="ARBA00026104"/>
    </source>
</evidence>
<evidence type="ECO:0000256" key="9">
    <source>
        <dbReference type="ARBA" id="ARBA00022963"/>
    </source>
</evidence>
<keyword evidence="10" id="KW-1133">Transmembrane helix</keyword>
<feature type="compositionally biased region" description="Low complexity" evidence="15">
    <location>
        <begin position="411"/>
        <end position="424"/>
    </location>
</feature>
<evidence type="ECO:0000313" key="17">
    <source>
        <dbReference type="EMBL" id="KNC82461.1"/>
    </source>
</evidence>
<dbReference type="GO" id="GO:0019369">
    <property type="term" value="P:arachidonate metabolic process"/>
    <property type="evidence" value="ECO:0007669"/>
    <property type="project" value="TreeGrafter"/>
</dbReference>
<keyword evidence="9" id="KW-0442">Lipid degradation</keyword>
<evidence type="ECO:0000256" key="4">
    <source>
        <dbReference type="ARBA" id="ARBA00022553"/>
    </source>
</evidence>
<dbReference type="AlphaFoldDB" id="A0A0L0G0V4"/>
<reference evidence="17 18" key="1">
    <citation type="submission" date="2011-02" db="EMBL/GenBank/DDBJ databases">
        <title>The Genome Sequence of Sphaeroforma arctica JP610.</title>
        <authorList>
            <consortium name="The Broad Institute Genome Sequencing Platform"/>
            <person name="Russ C."/>
            <person name="Cuomo C."/>
            <person name="Young S.K."/>
            <person name="Zeng Q."/>
            <person name="Gargeya S."/>
            <person name="Alvarado L."/>
            <person name="Berlin A."/>
            <person name="Chapman S.B."/>
            <person name="Chen Z."/>
            <person name="Freedman E."/>
            <person name="Gellesch M."/>
            <person name="Goldberg J."/>
            <person name="Griggs A."/>
            <person name="Gujja S."/>
            <person name="Heilman E."/>
            <person name="Heiman D."/>
            <person name="Howarth C."/>
            <person name="Mehta T."/>
            <person name="Neiman D."/>
            <person name="Pearson M."/>
            <person name="Roberts A."/>
            <person name="Saif S."/>
            <person name="Shea T."/>
            <person name="Shenoy N."/>
            <person name="Sisk P."/>
            <person name="Stolte C."/>
            <person name="Sykes S."/>
            <person name="White J."/>
            <person name="Yandava C."/>
            <person name="Burger G."/>
            <person name="Gray M.W."/>
            <person name="Holland P.W.H."/>
            <person name="King N."/>
            <person name="Lang F.B.F."/>
            <person name="Roger A.J."/>
            <person name="Ruiz-Trillo I."/>
            <person name="Haas B."/>
            <person name="Nusbaum C."/>
            <person name="Birren B."/>
        </authorList>
    </citation>
    <scope>NUCLEOTIDE SEQUENCE [LARGE SCALE GENOMIC DNA]</scope>
    <source>
        <strain evidence="17 18">JP610</strain>
    </source>
</reference>
<dbReference type="Gene3D" id="3.40.50.1820">
    <property type="entry name" value="alpha/beta hydrolase"/>
    <property type="match status" value="1"/>
</dbReference>
<evidence type="ECO:0000256" key="13">
    <source>
        <dbReference type="ARBA" id="ARBA00024531"/>
    </source>
</evidence>
<evidence type="ECO:0000256" key="6">
    <source>
        <dbReference type="ARBA" id="ARBA00022723"/>
    </source>
</evidence>
<gene>
    <name evidence="17" type="ORF">SARC_05253</name>
</gene>
<dbReference type="OrthoDB" id="438440at2759"/>
<dbReference type="InterPro" id="IPR052214">
    <property type="entry name" value="DAG_Lipase-Related"/>
</dbReference>
<evidence type="ECO:0000256" key="3">
    <source>
        <dbReference type="ARBA" id="ARBA00022475"/>
    </source>
</evidence>
<feature type="compositionally biased region" description="Polar residues" evidence="15">
    <location>
        <begin position="299"/>
        <end position="308"/>
    </location>
</feature>
<dbReference type="GO" id="GO:0046340">
    <property type="term" value="P:diacylglycerol catabolic process"/>
    <property type="evidence" value="ECO:0007669"/>
    <property type="project" value="TreeGrafter"/>
</dbReference>
<keyword evidence="8" id="KW-0106">Calcium</keyword>
<evidence type="ECO:0000256" key="15">
    <source>
        <dbReference type="SAM" id="MobiDB-lite"/>
    </source>
</evidence>
<keyword evidence="5" id="KW-0812">Transmembrane</keyword>
<dbReference type="InterPro" id="IPR002921">
    <property type="entry name" value="Fungal_lipase-type"/>
</dbReference>
<accession>A0A0L0G0V4</accession>
<keyword evidence="18" id="KW-1185">Reference proteome</keyword>
<dbReference type="PANTHER" id="PTHR45792">
    <property type="entry name" value="DIACYLGLYCEROL LIPASE HOMOLOG-RELATED"/>
    <property type="match status" value="1"/>
</dbReference>
<dbReference type="Proteomes" id="UP000054560">
    <property type="component" value="Unassembled WGS sequence"/>
</dbReference>
<dbReference type="EC" id="3.1.1.116" evidence="14"/>
<evidence type="ECO:0000256" key="5">
    <source>
        <dbReference type="ARBA" id="ARBA00022692"/>
    </source>
</evidence>
<name>A0A0L0G0V4_9EUKA</name>
<organism evidence="17 18">
    <name type="scientific">Sphaeroforma arctica JP610</name>
    <dbReference type="NCBI Taxonomy" id="667725"/>
    <lineage>
        <taxon>Eukaryota</taxon>
        <taxon>Ichthyosporea</taxon>
        <taxon>Ichthyophonida</taxon>
        <taxon>Sphaeroforma</taxon>
    </lineage>
</organism>
<dbReference type="GO" id="GO:0016298">
    <property type="term" value="F:lipase activity"/>
    <property type="evidence" value="ECO:0007669"/>
    <property type="project" value="TreeGrafter"/>
</dbReference>
<sequence length="445" mass="49730">MRYASAAYGWKMINKLFFDLEIESTPVGNIAVLNAEMLKTHTKIPVEDLIMYQWDSDNVFLPAHYLAVDKAYKTIVVAIRGTMDIADVINDLVCEYVTYDGGETHSGFLLCAQGIYKNVKDDLIELHKKYPEYEISVVGHSLGAGTATLLTCLIDVENEGFNPHCYAFGPPGIFDLETASSDRMKKLVTSYVCGDDIVCRLSHGHMRETKSAAAWFVRNKPKNAAVVTNLIKEQLLRFKTDPPPENEMKKLDPSKLTYYHYPKLYPVGDIKYLKMKVPSTTSNPSSTDDLINTANDAVKQRTAQQNATIDKFGDGDATPEPEKSDVEVSGSRGRGIFARIGYWYTSFFAKFGKRATKIDKHSGERVDVVDIVVIGNVESKDFGQMVLSRNMLMHHMPWVYEQALIKSIESISSNTSSESSQPSEEGLDKEGVEELKEVAKDAIEN</sequence>
<dbReference type="eggNOG" id="KOG2088">
    <property type="taxonomic scope" value="Eukaryota"/>
</dbReference>
<evidence type="ECO:0000259" key="16">
    <source>
        <dbReference type="Pfam" id="PF01764"/>
    </source>
</evidence>
<keyword evidence="12" id="KW-0472">Membrane</keyword>
<keyword evidence="4" id="KW-0597">Phosphoprotein</keyword>
<evidence type="ECO:0000256" key="10">
    <source>
        <dbReference type="ARBA" id="ARBA00022989"/>
    </source>
</evidence>